<evidence type="ECO:0000256" key="1">
    <source>
        <dbReference type="SAM" id="MobiDB-lite"/>
    </source>
</evidence>
<feature type="compositionally biased region" description="Polar residues" evidence="1">
    <location>
        <begin position="66"/>
        <end position="76"/>
    </location>
</feature>
<gene>
    <name evidence="2" type="ORF">DCF82_23925</name>
</gene>
<comment type="caution">
    <text evidence="2">The sequence shown here is derived from an EMBL/GenBank/DDBJ whole genome shotgun (WGS) entry which is preliminary data.</text>
</comment>
<sequence length="76" mass="8849">REREFINIFRRHDDARNLSDEGFRRVLEFTRQSFEMSLHFIEQQEKEVAELKAGMKTAGPAPDKPATSSGAKRNIR</sequence>
<evidence type="ECO:0000313" key="3">
    <source>
        <dbReference type="Proteomes" id="UP000261325"/>
    </source>
</evidence>
<feature type="non-terminal residue" evidence="2">
    <location>
        <position position="1"/>
    </location>
</feature>
<dbReference type="Proteomes" id="UP000261325">
    <property type="component" value="Unassembled WGS sequence"/>
</dbReference>
<reference evidence="2 3" key="1">
    <citation type="journal article" date="2018" name="Nat. Biotechnol.">
        <title>A standardized bacterial taxonomy based on genome phylogeny substantially revises the tree of life.</title>
        <authorList>
            <person name="Parks D.H."/>
            <person name="Chuvochina M."/>
            <person name="Waite D.W."/>
            <person name="Rinke C."/>
            <person name="Skarshewski A."/>
            <person name="Chaumeil P.A."/>
            <person name="Hugenholtz P."/>
        </authorList>
    </citation>
    <scope>NUCLEOTIDE SEQUENCE [LARGE SCALE GENOMIC DNA]</scope>
    <source>
        <strain evidence="2">UBA9049</strain>
    </source>
</reference>
<dbReference type="AlphaFoldDB" id="A0A3B8WT88"/>
<protein>
    <submittedName>
        <fullName evidence="2">Transcriptional regulator</fullName>
    </submittedName>
</protein>
<organism evidence="2 3">
    <name type="scientific">Marinobacter nauticus</name>
    <name type="common">Marinobacter hydrocarbonoclasticus</name>
    <name type="synonym">Marinobacter aquaeolei</name>
    <dbReference type="NCBI Taxonomy" id="2743"/>
    <lineage>
        <taxon>Bacteria</taxon>
        <taxon>Pseudomonadati</taxon>
        <taxon>Pseudomonadota</taxon>
        <taxon>Gammaproteobacteria</taxon>
        <taxon>Pseudomonadales</taxon>
        <taxon>Marinobacteraceae</taxon>
        <taxon>Marinobacter</taxon>
    </lineage>
</organism>
<name>A0A3B8WT88_MARNT</name>
<accession>A0A3B8WT88</accession>
<evidence type="ECO:0000313" key="2">
    <source>
        <dbReference type="EMBL" id="HAC30828.1"/>
    </source>
</evidence>
<feature type="region of interest" description="Disordered" evidence="1">
    <location>
        <begin position="54"/>
        <end position="76"/>
    </location>
</feature>
<dbReference type="EMBL" id="DLYI01000320">
    <property type="protein sequence ID" value="HAC30828.1"/>
    <property type="molecule type" value="Genomic_DNA"/>
</dbReference>
<proteinExistence type="predicted"/>